<evidence type="ECO:0000256" key="3">
    <source>
        <dbReference type="ARBA" id="ARBA00022692"/>
    </source>
</evidence>
<sequence length="262" mass="29520">MSTFFETFGSRNNFSTFEAFKNIGDLAKPIQQHLIKVYTTLAFLCLLTAAGSYAHITGLFLFGGGLLSFLIGLASLIVIAVLPDIPDNKNLRYGLLFNFAFMEGLSIGPLVDHAFHINSSGQLVLMATTFTTLIFGSFTLSSLLSNKRIFIYLGGILASAISMLFWMSFINAFMGSRLLFTAELYLGLFVFCGYVIYDTQLIIYRATYGSRDVVRHTLDLFIDLIGIFVRILYILIKNSEDKENRRRSSRRSNRRTQQYAGY</sequence>
<reference evidence="7 8" key="1">
    <citation type="submission" date="2018-06" db="EMBL/GenBank/DDBJ databases">
        <title>Comparative genomics reveals the genomic features of Rhizophagus irregularis, R. cerebriforme, R. diaphanum and Gigaspora rosea, and their symbiotic lifestyle signature.</title>
        <authorList>
            <person name="Morin E."/>
            <person name="San Clemente H."/>
            <person name="Chen E.C.H."/>
            <person name="De La Providencia I."/>
            <person name="Hainaut M."/>
            <person name="Kuo A."/>
            <person name="Kohler A."/>
            <person name="Murat C."/>
            <person name="Tang N."/>
            <person name="Roy S."/>
            <person name="Loubradou J."/>
            <person name="Henrissat B."/>
            <person name="Grigoriev I.V."/>
            <person name="Corradi N."/>
            <person name="Roux C."/>
            <person name="Martin F.M."/>
        </authorList>
    </citation>
    <scope>NUCLEOTIDE SEQUENCE [LARGE SCALE GENOMIC DNA]</scope>
    <source>
        <strain evidence="7 8">DAOM 227022</strain>
    </source>
</reference>
<evidence type="ECO:0000313" key="7">
    <source>
        <dbReference type="EMBL" id="RIA98464.1"/>
    </source>
</evidence>
<dbReference type="OrthoDB" id="1277691at2759"/>
<dbReference type="PANTHER" id="PTHR23291">
    <property type="entry name" value="BAX INHIBITOR-RELATED"/>
    <property type="match status" value="1"/>
</dbReference>
<feature type="transmembrane region" description="Helical" evidence="6">
    <location>
        <begin position="123"/>
        <end position="143"/>
    </location>
</feature>
<evidence type="ECO:0000256" key="5">
    <source>
        <dbReference type="ARBA" id="ARBA00023136"/>
    </source>
</evidence>
<keyword evidence="5 6" id="KW-0472">Membrane</keyword>
<feature type="transmembrane region" description="Helical" evidence="6">
    <location>
        <begin position="60"/>
        <end position="81"/>
    </location>
</feature>
<feature type="transmembrane region" description="Helical" evidence="6">
    <location>
        <begin position="149"/>
        <end position="166"/>
    </location>
</feature>
<keyword evidence="3 6" id="KW-0812">Transmembrane</keyword>
<gene>
    <name evidence="7" type="ORF">C1645_812726</name>
</gene>
<dbReference type="STRING" id="658196.A0A397TU73"/>
<organism evidence="7 8">
    <name type="scientific">Glomus cerebriforme</name>
    <dbReference type="NCBI Taxonomy" id="658196"/>
    <lineage>
        <taxon>Eukaryota</taxon>
        <taxon>Fungi</taxon>
        <taxon>Fungi incertae sedis</taxon>
        <taxon>Mucoromycota</taxon>
        <taxon>Glomeromycotina</taxon>
        <taxon>Glomeromycetes</taxon>
        <taxon>Glomerales</taxon>
        <taxon>Glomeraceae</taxon>
        <taxon>Glomus</taxon>
    </lineage>
</organism>
<keyword evidence="4 6" id="KW-1133">Transmembrane helix</keyword>
<comment type="caution">
    <text evidence="7">The sequence shown here is derived from an EMBL/GenBank/DDBJ whole genome shotgun (WGS) entry which is preliminary data.</text>
</comment>
<evidence type="ECO:0000256" key="2">
    <source>
        <dbReference type="ARBA" id="ARBA00010350"/>
    </source>
</evidence>
<comment type="similarity">
    <text evidence="2 6">Belongs to the BI1 family.</text>
</comment>
<dbReference type="Proteomes" id="UP000265703">
    <property type="component" value="Unassembled WGS sequence"/>
</dbReference>
<dbReference type="AlphaFoldDB" id="A0A397TU73"/>
<feature type="transmembrane region" description="Helical" evidence="6">
    <location>
        <begin position="35"/>
        <end position="53"/>
    </location>
</feature>
<keyword evidence="8" id="KW-1185">Reference proteome</keyword>
<protein>
    <submittedName>
        <fullName evidence="7">Inhibitor of apoptosis-promoting Bax1-domain-containing protein</fullName>
    </submittedName>
</protein>
<dbReference type="EMBL" id="QKYT01000015">
    <property type="protein sequence ID" value="RIA98464.1"/>
    <property type="molecule type" value="Genomic_DNA"/>
</dbReference>
<name>A0A397TU73_9GLOM</name>
<evidence type="ECO:0000313" key="8">
    <source>
        <dbReference type="Proteomes" id="UP000265703"/>
    </source>
</evidence>
<feature type="transmembrane region" description="Helical" evidence="6">
    <location>
        <begin position="93"/>
        <end position="111"/>
    </location>
</feature>
<dbReference type="Pfam" id="PF01027">
    <property type="entry name" value="Bax1-I"/>
    <property type="match status" value="1"/>
</dbReference>
<comment type="subcellular location">
    <subcellularLocation>
        <location evidence="1">Membrane</location>
        <topology evidence="1">Multi-pass membrane protein</topology>
    </subcellularLocation>
</comment>
<dbReference type="InterPro" id="IPR006214">
    <property type="entry name" value="Bax_inhibitor_1-related"/>
</dbReference>
<dbReference type="GO" id="GO:0016020">
    <property type="term" value="C:membrane"/>
    <property type="evidence" value="ECO:0007669"/>
    <property type="project" value="UniProtKB-SubCell"/>
</dbReference>
<evidence type="ECO:0000256" key="1">
    <source>
        <dbReference type="ARBA" id="ARBA00004141"/>
    </source>
</evidence>
<evidence type="ECO:0000256" key="6">
    <source>
        <dbReference type="RuleBase" id="RU004379"/>
    </source>
</evidence>
<evidence type="ECO:0000256" key="4">
    <source>
        <dbReference type="ARBA" id="ARBA00022989"/>
    </source>
</evidence>
<accession>A0A397TU73</accession>
<proteinExistence type="inferred from homology"/>
<feature type="transmembrane region" description="Helical" evidence="6">
    <location>
        <begin position="178"/>
        <end position="197"/>
    </location>
</feature>
<dbReference type="PANTHER" id="PTHR23291:SF32">
    <property type="entry name" value="BAX INHIBITOR 1"/>
    <property type="match status" value="1"/>
</dbReference>